<keyword evidence="1" id="KW-0812">Transmembrane</keyword>
<feature type="transmembrane region" description="Helical" evidence="1">
    <location>
        <begin position="31"/>
        <end position="48"/>
    </location>
</feature>
<keyword evidence="1" id="KW-0472">Membrane</keyword>
<protein>
    <submittedName>
        <fullName evidence="2">Uncharacterized protein</fullName>
    </submittedName>
</protein>
<keyword evidence="3" id="KW-1185">Reference proteome</keyword>
<dbReference type="AlphaFoldDB" id="A0A2K2A8H9"/>
<sequence length="86" mass="10062">MVSTFTANLNESSLNSWSTFKWAKKKWKLRWVLFFFSLMGNGLVWFTSRIRQNHPCSKSFTGESSEALSGQFGRLMIRKSETMNDR</sequence>
<name>A0A2K2A8H9_POPTR</name>
<organism evidence="2 3">
    <name type="scientific">Populus trichocarpa</name>
    <name type="common">Western balsam poplar</name>
    <name type="synonym">Populus balsamifera subsp. trichocarpa</name>
    <dbReference type="NCBI Taxonomy" id="3694"/>
    <lineage>
        <taxon>Eukaryota</taxon>
        <taxon>Viridiplantae</taxon>
        <taxon>Streptophyta</taxon>
        <taxon>Embryophyta</taxon>
        <taxon>Tracheophyta</taxon>
        <taxon>Spermatophyta</taxon>
        <taxon>Magnoliopsida</taxon>
        <taxon>eudicotyledons</taxon>
        <taxon>Gunneridae</taxon>
        <taxon>Pentapetalae</taxon>
        <taxon>rosids</taxon>
        <taxon>fabids</taxon>
        <taxon>Malpighiales</taxon>
        <taxon>Salicaceae</taxon>
        <taxon>Saliceae</taxon>
        <taxon>Populus</taxon>
    </lineage>
</organism>
<dbReference type="InParanoid" id="A0A2K2A8H9"/>
<reference evidence="2 3" key="1">
    <citation type="journal article" date="2006" name="Science">
        <title>The genome of black cottonwood, Populus trichocarpa (Torr. &amp; Gray).</title>
        <authorList>
            <person name="Tuskan G.A."/>
            <person name="Difazio S."/>
            <person name="Jansson S."/>
            <person name="Bohlmann J."/>
            <person name="Grigoriev I."/>
            <person name="Hellsten U."/>
            <person name="Putnam N."/>
            <person name="Ralph S."/>
            <person name="Rombauts S."/>
            <person name="Salamov A."/>
            <person name="Schein J."/>
            <person name="Sterck L."/>
            <person name="Aerts A."/>
            <person name="Bhalerao R.R."/>
            <person name="Bhalerao R.P."/>
            <person name="Blaudez D."/>
            <person name="Boerjan W."/>
            <person name="Brun A."/>
            <person name="Brunner A."/>
            <person name="Busov V."/>
            <person name="Campbell M."/>
            <person name="Carlson J."/>
            <person name="Chalot M."/>
            <person name="Chapman J."/>
            <person name="Chen G.L."/>
            <person name="Cooper D."/>
            <person name="Coutinho P.M."/>
            <person name="Couturier J."/>
            <person name="Covert S."/>
            <person name="Cronk Q."/>
            <person name="Cunningham R."/>
            <person name="Davis J."/>
            <person name="Degroeve S."/>
            <person name="Dejardin A."/>
            <person name="Depamphilis C."/>
            <person name="Detter J."/>
            <person name="Dirks B."/>
            <person name="Dubchak I."/>
            <person name="Duplessis S."/>
            <person name="Ehlting J."/>
            <person name="Ellis B."/>
            <person name="Gendler K."/>
            <person name="Goodstein D."/>
            <person name="Gribskov M."/>
            <person name="Grimwood J."/>
            <person name="Groover A."/>
            <person name="Gunter L."/>
            <person name="Hamberger B."/>
            <person name="Heinze B."/>
            <person name="Helariutta Y."/>
            <person name="Henrissat B."/>
            <person name="Holligan D."/>
            <person name="Holt R."/>
            <person name="Huang W."/>
            <person name="Islam-Faridi N."/>
            <person name="Jones S."/>
            <person name="Jones-Rhoades M."/>
            <person name="Jorgensen R."/>
            <person name="Joshi C."/>
            <person name="Kangasjarvi J."/>
            <person name="Karlsson J."/>
            <person name="Kelleher C."/>
            <person name="Kirkpatrick R."/>
            <person name="Kirst M."/>
            <person name="Kohler A."/>
            <person name="Kalluri U."/>
            <person name="Larimer F."/>
            <person name="Leebens-Mack J."/>
            <person name="Leple J.C."/>
            <person name="Locascio P."/>
            <person name="Lou Y."/>
            <person name="Lucas S."/>
            <person name="Martin F."/>
            <person name="Montanini B."/>
            <person name="Napoli C."/>
            <person name="Nelson D.R."/>
            <person name="Nelson C."/>
            <person name="Nieminen K."/>
            <person name="Nilsson O."/>
            <person name="Pereda V."/>
            <person name="Peter G."/>
            <person name="Philippe R."/>
            <person name="Pilate G."/>
            <person name="Poliakov A."/>
            <person name="Razumovskaya J."/>
            <person name="Richardson P."/>
            <person name="Rinaldi C."/>
            <person name="Ritland K."/>
            <person name="Rouze P."/>
            <person name="Ryaboy D."/>
            <person name="Schmutz J."/>
            <person name="Schrader J."/>
            <person name="Segerman B."/>
            <person name="Shin H."/>
            <person name="Siddiqui A."/>
            <person name="Sterky F."/>
            <person name="Terry A."/>
            <person name="Tsai C.J."/>
            <person name="Uberbacher E."/>
            <person name="Unneberg P."/>
            <person name="Vahala J."/>
            <person name="Wall K."/>
            <person name="Wessler S."/>
            <person name="Yang G."/>
            <person name="Yin T."/>
            <person name="Douglas C."/>
            <person name="Marra M."/>
            <person name="Sandberg G."/>
            <person name="Van de Peer Y."/>
            <person name="Rokhsar D."/>
        </authorList>
    </citation>
    <scope>NUCLEOTIDE SEQUENCE [LARGE SCALE GENOMIC DNA]</scope>
    <source>
        <strain evidence="3">cv. Nisqually</strain>
    </source>
</reference>
<proteinExistence type="predicted"/>
<evidence type="ECO:0000313" key="3">
    <source>
        <dbReference type="Proteomes" id="UP000006729"/>
    </source>
</evidence>
<evidence type="ECO:0000256" key="1">
    <source>
        <dbReference type="SAM" id="Phobius"/>
    </source>
</evidence>
<keyword evidence="1" id="KW-1133">Transmembrane helix</keyword>
<accession>A0A2K2A8H9</accession>
<dbReference type="EMBL" id="CM009295">
    <property type="protein sequence ID" value="PNT33838.1"/>
    <property type="molecule type" value="Genomic_DNA"/>
</dbReference>
<evidence type="ECO:0000313" key="2">
    <source>
        <dbReference type="EMBL" id="PNT33838.1"/>
    </source>
</evidence>
<gene>
    <name evidence="2" type="ORF">POPTR_006G259900</name>
</gene>
<dbReference type="Proteomes" id="UP000006729">
    <property type="component" value="Chromosome 6"/>
</dbReference>